<name>A0A397V080_9GLOM</name>
<organism evidence="2 3">
    <name type="scientific">Gigaspora rosea</name>
    <dbReference type="NCBI Taxonomy" id="44941"/>
    <lineage>
        <taxon>Eukaryota</taxon>
        <taxon>Fungi</taxon>
        <taxon>Fungi incertae sedis</taxon>
        <taxon>Mucoromycota</taxon>
        <taxon>Glomeromycotina</taxon>
        <taxon>Glomeromycetes</taxon>
        <taxon>Diversisporales</taxon>
        <taxon>Gigasporaceae</taxon>
        <taxon>Gigaspora</taxon>
    </lineage>
</organism>
<keyword evidence="1" id="KW-0472">Membrane</keyword>
<sequence>MSSSDQTEISIDVPRKEKYNFLHEGKKIDKYVLSPNMKCIATLSKEDKSIAVWSITDEIIVNYDNSINVNDLEHALSTDKFCKLPGFKYENIFEKVVDGVLLGISDCKQVIIKLENSFAKYRIFILQLILFILTAIIDIRTKLRQKLIAQGLEDLEGRTKYVAFLENEDLVVITWCPVYRAYIFSKSNINGK</sequence>
<feature type="transmembrane region" description="Helical" evidence="1">
    <location>
        <begin position="121"/>
        <end position="139"/>
    </location>
</feature>
<keyword evidence="1" id="KW-0812">Transmembrane</keyword>
<comment type="caution">
    <text evidence="2">The sequence shown here is derived from an EMBL/GenBank/DDBJ whole genome shotgun (WGS) entry which is preliminary data.</text>
</comment>
<dbReference type="OrthoDB" id="10373420at2759"/>
<keyword evidence="1" id="KW-1133">Transmembrane helix</keyword>
<accession>A0A397V080</accession>
<evidence type="ECO:0000256" key="1">
    <source>
        <dbReference type="SAM" id="Phobius"/>
    </source>
</evidence>
<protein>
    <submittedName>
        <fullName evidence="2">Uncharacterized protein</fullName>
    </submittedName>
</protein>
<gene>
    <name evidence="2" type="ORF">C2G38_2041546</name>
</gene>
<reference evidence="2 3" key="1">
    <citation type="submission" date="2018-06" db="EMBL/GenBank/DDBJ databases">
        <title>Comparative genomics reveals the genomic features of Rhizophagus irregularis, R. cerebriforme, R. diaphanum and Gigaspora rosea, and their symbiotic lifestyle signature.</title>
        <authorList>
            <person name="Morin E."/>
            <person name="San Clemente H."/>
            <person name="Chen E.C.H."/>
            <person name="De La Providencia I."/>
            <person name="Hainaut M."/>
            <person name="Kuo A."/>
            <person name="Kohler A."/>
            <person name="Murat C."/>
            <person name="Tang N."/>
            <person name="Roy S."/>
            <person name="Loubradou J."/>
            <person name="Henrissat B."/>
            <person name="Grigoriev I.V."/>
            <person name="Corradi N."/>
            <person name="Roux C."/>
            <person name="Martin F.M."/>
        </authorList>
    </citation>
    <scope>NUCLEOTIDE SEQUENCE [LARGE SCALE GENOMIC DNA]</scope>
    <source>
        <strain evidence="2 3">DAOM 194757</strain>
    </source>
</reference>
<proteinExistence type="predicted"/>
<evidence type="ECO:0000313" key="2">
    <source>
        <dbReference type="EMBL" id="RIB12776.1"/>
    </source>
</evidence>
<dbReference type="AlphaFoldDB" id="A0A397V080"/>
<evidence type="ECO:0000313" key="3">
    <source>
        <dbReference type="Proteomes" id="UP000266673"/>
    </source>
</evidence>
<dbReference type="Proteomes" id="UP000266673">
    <property type="component" value="Unassembled WGS sequence"/>
</dbReference>
<dbReference type="EMBL" id="QKWP01000990">
    <property type="protein sequence ID" value="RIB12776.1"/>
    <property type="molecule type" value="Genomic_DNA"/>
</dbReference>
<keyword evidence="3" id="KW-1185">Reference proteome</keyword>